<evidence type="ECO:0000259" key="1">
    <source>
        <dbReference type="Pfam" id="PF00668"/>
    </source>
</evidence>
<dbReference type="InterPro" id="IPR001242">
    <property type="entry name" value="Condensation_dom"/>
</dbReference>
<dbReference type="Gene3D" id="3.30.559.10">
    <property type="entry name" value="Chloramphenicol acetyltransferase-like domain"/>
    <property type="match status" value="1"/>
</dbReference>
<dbReference type="Pfam" id="PF00668">
    <property type="entry name" value="Condensation"/>
    <property type="match status" value="1"/>
</dbReference>
<organism evidence="2 3">
    <name type="scientific">Modicella reniformis</name>
    <dbReference type="NCBI Taxonomy" id="1440133"/>
    <lineage>
        <taxon>Eukaryota</taxon>
        <taxon>Fungi</taxon>
        <taxon>Fungi incertae sedis</taxon>
        <taxon>Mucoromycota</taxon>
        <taxon>Mortierellomycotina</taxon>
        <taxon>Mortierellomycetes</taxon>
        <taxon>Mortierellales</taxon>
        <taxon>Mortierellaceae</taxon>
        <taxon>Modicella</taxon>
    </lineage>
</organism>
<dbReference type="GO" id="GO:0003824">
    <property type="term" value="F:catalytic activity"/>
    <property type="evidence" value="ECO:0007669"/>
    <property type="project" value="InterPro"/>
</dbReference>
<keyword evidence="3" id="KW-1185">Reference proteome</keyword>
<protein>
    <recommendedName>
        <fullName evidence="1">Condensation domain-containing protein</fullName>
    </recommendedName>
</protein>
<proteinExistence type="predicted"/>
<accession>A0A9P6MAB1</accession>
<feature type="non-terminal residue" evidence="2">
    <location>
        <position position="1"/>
    </location>
</feature>
<dbReference type="OrthoDB" id="416786at2759"/>
<dbReference type="SUPFAM" id="SSF52777">
    <property type="entry name" value="CoA-dependent acyltransferases"/>
    <property type="match status" value="1"/>
</dbReference>
<dbReference type="AlphaFoldDB" id="A0A9P6MAB1"/>
<dbReference type="Gene3D" id="3.30.559.30">
    <property type="entry name" value="Nonribosomal peptide synthetase, condensation domain"/>
    <property type="match status" value="1"/>
</dbReference>
<name>A0A9P6MAB1_9FUNG</name>
<comment type="caution">
    <text evidence="2">The sequence shown here is derived from an EMBL/GenBank/DDBJ whole genome shotgun (WGS) entry which is preliminary data.</text>
</comment>
<feature type="domain" description="Condensation" evidence="1">
    <location>
        <begin position="130"/>
        <end position="212"/>
    </location>
</feature>
<evidence type="ECO:0000313" key="3">
    <source>
        <dbReference type="Proteomes" id="UP000749646"/>
    </source>
</evidence>
<sequence length="212" mass="22982">MAKSVPAEKNVTGEVKADNKHRHTLLIDTDVHHASDADITTSSAKSPSILQALTLSGLTAFFKSAQKLVVSRSGTDTPMSIDDFSEAVTPRSSLSLDDQDEEDVKQLADAGISNIILPNLSSDILQSENRLHKSSQALHDFWHETLADAPTVLDLPTDRPRPSPKAQLSVRLEASLTQSLRRLALDHDVDLGIVVMAGWSTVLSRLSGQEDI</sequence>
<evidence type="ECO:0000313" key="2">
    <source>
        <dbReference type="EMBL" id="KAF9984310.1"/>
    </source>
</evidence>
<reference evidence="2" key="1">
    <citation type="journal article" date="2020" name="Fungal Divers.">
        <title>Resolving the Mortierellaceae phylogeny through synthesis of multi-gene phylogenetics and phylogenomics.</title>
        <authorList>
            <person name="Vandepol N."/>
            <person name="Liber J."/>
            <person name="Desiro A."/>
            <person name="Na H."/>
            <person name="Kennedy M."/>
            <person name="Barry K."/>
            <person name="Grigoriev I.V."/>
            <person name="Miller A.N."/>
            <person name="O'Donnell K."/>
            <person name="Stajich J.E."/>
            <person name="Bonito G."/>
        </authorList>
    </citation>
    <scope>NUCLEOTIDE SEQUENCE</scope>
    <source>
        <strain evidence="2">MES-2147</strain>
    </source>
</reference>
<dbReference type="EMBL" id="JAAAHW010003398">
    <property type="protein sequence ID" value="KAF9984310.1"/>
    <property type="molecule type" value="Genomic_DNA"/>
</dbReference>
<gene>
    <name evidence="2" type="ORF">BGZ65_000672</name>
</gene>
<dbReference type="Proteomes" id="UP000749646">
    <property type="component" value="Unassembled WGS sequence"/>
</dbReference>
<dbReference type="InterPro" id="IPR023213">
    <property type="entry name" value="CAT-like_dom_sf"/>
</dbReference>